<accession>A0A915K5F8</accession>
<sequence length="200" mass="22126">MKRLSVPNLFDAKFEKRRNGSPNSLTVGAGMGVIRDKNVSFVSMDLPPDNSSKSPRSNLNFNGSGSTENSKSCNFMQASFKSKPTHSASCSSKKCKSSKFSSLSRTLIQSAKLSNKLYNEDMKIERRAADNERESDRPKYWPNTDVCNVRAIGGRRFAGRAKCPNCAKCVAPSPKSGYPKYLVWSTETAIKDCLGFDTKR</sequence>
<evidence type="ECO:0000313" key="3">
    <source>
        <dbReference type="WBParaSite" id="nRc.2.0.1.t33097-RA"/>
    </source>
</evidence>
<evidence type="ECO:0000313" key="2">
    <source>
        <dbReference type="Proteomes" id="UP000887565"/>
    </source>
</evidence>
<dbReference type="WBParaSite" id="nRc.2.0.1.t33097-RA">
    <property type="protein sequence ID" value="nRc.2.0.1.t33097-RA"/>
    <property type="gene ID" value="nRc.2.0.1.g33097"/>
</dbReference>
<organism evidence="2 3">
    <name type="scientific">Romanomermis culicivorax</name>
    <name type="common">Nematode worm</name>
    <dbReference type="NCBI Taxonomy" id="13658"/>
    <lineage>
        <taxon>Eukaryota</taxon>
        <taxon>Metazoa</taxon>
        <taxon>Ecdysozoa</taxon>
        <taxon>Nematoda</taxon>
        <taxon>Enoplea</taxon>
        <taxon>Dorylaimia</taxon>
        <taxon>Mermithida</taxon>
        <taxon>Mermithoidea</taxon>
        <taxon>Mermithidae</taxon>
        <taxon>Romanomermis</taxon>
    </lineage>
</organism>
<name>A0A915K5F8_ROMCU</name>
<feature type="compositionally biased region" description="Polar residues" evidence="1">
    <location>
        <begin position="49"/>
        <end position="69"/>
    </location>
</feature>
<proteinExistence type="predicted"/>
<dbReference type="Proteomes" id="UP000887565">
    <property type="component" value="Unplaced"/>
</dbReference>
<protein>
    <submittedName>
        <fullName evidence="3">Uncharacterized protein</fullName>
    </submittedName>
</protein>
<evidence type="ECO:0000256" key="1">
    <source>
        <dbReference type="SAM" id="MobiDB-lite"/>
    </source>
</evidence>
<reference evidence="3" key="1">
    <citation type="submission" date="2022-11" db="UniProtKB">
        <authorList>
            <consortium name="WormBaseParasite"/>
        </authorList>
    </citation>
    <scope>IDENTIFICATION</scope>
</reference>
<keyword evidence="2" id="KW-1185">Reference proteome</keyword>
<feature type="region of interest" description="Disordered" evidence="1">
    <location>
        <begin position="44"/>
        <end position="69"/>
    </location>
</feature>
<dbReference type="AlphaFoldDB" id="A0A915K5F8"/>